<gene>
    <name evidence="9" type="ORF">JZ751_005135</name>
</gene>
<comment type="caution">
    <text evidence="9">The sequence shown here is derived from an EMBL/GenBank/DDBJ whole genome shotgun (WGS) entry which is preliminary data.</text>
</comment>
<feature type="domain" description="Peptide methionine sulphoxide reductase MsrA" evidence="8">
    <location>
        <begin position="82"/>
        <end position="209"/>
    </location>
</feature>
<dbReference type="NCBIfam" id="TIGR00401">
    <property type="entry name" value="msrA"/>
    <property type="match status" value="1"/>
</dbReference>
<comment type="catalytic activity">
    <reaction evidence="6">
        <text>L-methionyl-[protein] + [thioredoxin]-disulfide + H2O = L-methionyl-(S)-S-oxide-[protein] + [thioredoxin]-dithiol</text>
        <dbReference type="Rhea" id="RHEA:14217"/>
        <dbReference type="Rhea" id="RHEA-COMP:10698"/>
        <dbReference type="Rhea" id="RHEA-COMP:10700"/>
        <dbReference type="Rhea" id="RHEA-COMP:12313"/>
        <dbReference type="Rhea" id="RHEA-COMP:12315"/>
        <dbReference type="ChEBI" id="CHEBI:15377"/>
        <dbReference type="ChEBI" id="CHEBI:16044"/>
        <dbReference type="ChEBI" id="CHEBI:29950"/>
        <dbReference type="ChEBI" id="CHEBI:44120"/>
        <dbReference type="ChEBI" id="CHEBI:50058"/>
        <dbReference type="EC" id="1.8.4.11"/>
    </reaction>
</comment>
<dbReference type="InterPro" id="IPR036509">
    <property type="entry name" value="Met_Sox_Rdtase_MsrA_sf"/>
</dbReference>
<dbReference type="PANTHER" id="PTHR42799">
    <property type="entry name" value="MITOCHONDRIAL PEPTIDE METHIONINE SULFOXIDE REDUCTASE"/>
    <property type="match status" value="1"/>
</dbReference>
<dbReference type="Gene3D" id="3.30.1060.10">
    <property type="entry name" value="Peptide methionine sulphoxide reductase MsrA"/>
    <property type="match status" value="1"/>
</dbReference>
<dbReference type="InterPro" id="IPR050162">
    <property type="entry name" value="MsrA_MetSO_reductase"/>
</dbReference>
<dbReference type="Proteomes" id="UP000824540">
    <property type="component" value="Unassembled WGS sequence"/>
</dbReference>
<evidence type="ECO:0000313" key="9">
    <source>
        <dbReference type="EMBL" id="KAG9347566.1"/>
    </source>
</evidence>
<evidence type="ECO:0000256" key="5">
    <source>
        <dbReference type="ARBA" id="ARBA00030643"/>
    </source>
</evidence>
<evidence type="ECO:0000259" key="8">
    <source>
        <dbReference type="Pfam" id="PF01625"/>
    </source>
</evidence>
<evidence type="ECO:0000256" key="2">
    <source>
        <dbReference type="ARBA" id="ARBA00012502"/>
    </source>
</evidence>
<dbReference type="AlphaFoldDB" id="A0A8T2P7C1"/>
<dbReference type="EC" id="1.8.4.11" evidence="2"/>
<evidence type="ECO:0000256" key="1">
    <source>
        <dbReference type="ARBA" id="ARBA00005591"/>
    </source>
</evidence>
<evidence type="ECO:0000313" key="10">
    <source>
        <dbReference type="Proteomes" id="UP000824540"/>
    </source>
</evidence>
<name>A0A8T2P7C1_9TELE</name>
<keyword evidence="10" id="KW-1185">Reference proteome</keyword>
<evidence type="ECO:0000256" key="4">
    <source>
        <dbReference type="ARBA" id="ARBA00030273"/>
    </source>
</evidence>
<dbReference type="EMBL" id="JAFBMS010000013">
    <property type="protein sequence ID" value="KAG9347566.1"/>
    <property type="molecule type" value="Genomic_DNA"/>
</dbReference>
<accession>A0A8T2P7C1</accession>
<comment type="similarity">
    <text evidence="1">Belongs to the MsrA Met sulfoxide reductase family.</text>
</comment>
<dbReference type="Pfam" id="PF01625">
    <property type="entry name" value="PMSR"/>
    <property type="match status" value="1"/>
</dbReference>
<organism evidence="9 10">
    <name type="scientific">Albula glossodonta</name>
    <name type="common">roundjaw bonefish</name>
    <dbReference type="NCBI Taxonomy" id="121402"/>
    <lineage>
        <taxon>Eukaryota</taxon>
        <taxon>Metazoa</taxon>
        <taxon>Chordata</taxon>
        <taxon>Craniata</taxon>
        <taxon>Vertebrata</taxon>
        <taxon>Euteleostomi</taxon>
        <taxon>Actinopterygii</taxon>
        <taxon>Neopterygii</taxon>
        <taxon>Teleostei</taxon>
        <taxon>Albuliformes</taxon>
        <taxon>Albulidae</taxon>
        <taxon>Albula</taxon>
    </lineage>
</organism>
<dbReference type="GO" id="GO:0034599">
    <property type="term" value="P:cellular response to oxidative stress"/>
    <property type="evidence" value="ECO:0007669"/>
    <property type="project" value="TreeGrafter"/>
</dbReference>
<keyword evidence="3" id="KW-0560">Oxidoreductase</keyword>
<proteinExistence type="inferred from homology"/>
<dbReference type="PANTHER" id="PTHR42799:SF2">
    <property type="entry name" value="MITOCHONDRIAL PEPTIDE METHIONINE SULFOXIDE REDUCTASE"/>
    <property type="match status" value="1"/>
</dbReference>
<dbReference type="GO" id="GO:0005737">
    <property type="term" value="C:cytoplasm"/>
    <property type="evidence" value="ECO:0007669"/>
    <property type="project" value="TreeGrafter"/>
</dbReference>
<evidence type="ECO:0000256" key="6">
    <source>
        <dbReference type="ARBA" id="ARBA00047806"/>
    </source>
</evidence>
<comment type="catalytic activity">
    <reaction evidence="7">
        <text>[thioredoxin]-disulfide + L-methionine + H2O = L-methionine (S)-S-oxide + [thioredoxin]-dithiol</text>
        <dbReference type="Rhea" id="RHEA:19993"/>
        <dbReference type="Rhea" id="RHEA-COMP:10698"/>
        <dbReference type="Rhea" id="RHEA-COMP:10700"/>
        <dbReference type="ChEBI" id="CHEBI:15377"/>
        <dbReference type="ChEBI" id="CHEBI:29950"/>
        <dbReference type="ChEBI" id="CHEBI:50058"/>
        <dbReference type="ChEBI" id="CHEBI:57844"/>
        <dbReference type="ChEBI" id="CHEBI:58772"/>
        <dbReference type="EC" id="1.8.4.11"/>
    </reaction>
</comment>
<sequence>MKQERSSIELQLGSLLKIGRRTQDIVLHKLKHPGGMGRGGEVMLARIPMSPAGPTIAVGQEMKHHVNGNRTTPPFPEGLQMAVFGMGCFWGAERKFWRQKGVYSTQVGYAGGFTPNPSYEEVCTGKTGHTEVVRVVFDPAKVNYGKLLKVFWESHNPTQGTCVLLHLITDGGMRQGNDVGTTYRSAIYTYSEEQMSSALSSKDEYEKQKPFVLSSFSIVCSLPSHTSLPPTAPRPPRRHLLCTRTEQQALSPWQQGRPRVL</sequence>
<dbReference type="InterPro" id="IPR002569">
    <property type="entry name" value="Met_Sox_Rdtase_MsrA_dom"/>
</dbReference>
<dbReference type="OrthoDB" id="77405at2759"/>
<dbReference type="GO" id="GO:0008113">
    <property type="term" value="F:peptide-methionine (S)-S-oxide reductase activity"/>
    <property type="evidence" value="ECO:0007669"/>
    <property type="project" value="UniProtKB-EC"/>
</dbReference>
<dbReference type="HAMAP" id="MF_01401">
    <property type="entry name" value="MsrA"/>
    <property type="match status" value="1"/>
</dbReference>
<reference evidence="9" key="1">
    <citation type="thesis" date="2021" institute="BYU ScholarsArchive" country="Provo, UT, USA">
        <title>Applications of and Algorithms for Genome Assembly and Genomic Analyses with an Emphasis on Marine Teleosts.</title>
        <authorList>
            <person name="Pickett B.D."/>
        </authorList>
    </citation>
    <scope>NUCLEOTIDE SEQUENCE</scope>
    <source>
        <strain evidence="9">HI-2016</strain>
    </source>
</reference>
<evidence type="ECO:0000256" key="3">
    <source>
        <dbReference type="ARBA" id="ARBA00023002"/>
    </source>
</evidence>
<dbReference type="SUPFAM" id="SSF55068">
    <property type="entry name" value="Peptide methionine sulfoxide reductase"/>
    <property type="match status" value="1"/>
</dbReference>
<evidence type="ECO:0000256" key="7">
    <source>
        <dbReference type="ARBA" id="ARBA00048782"/>
    </source>
</evidence>
<protein>
    <recommendedName>
        <fullName evidence="2">peptide-methionine (S)-S-oxide reductase</fullName>
        <ecNumber evidence="2">1.8.4.11</ecNumber>
    </recommendedName>
    <alternativeName>
        <fullName evidence="5">Peptide-methionine (S)-S-oxide reductase</fullName>
    </alternativeName>
    <alternativeName>
        <fullName evidence="4">Protein-methionine-S-oxide reductase</fullName>
    </alternativeName>
</protein>